<evidence type="ECO:0000256" key="2">
    <source>
        <dbReference type="ARBA" id="ARBA00022690"/>
    </source>
</evidence>
<evidence type="ECO:0000313" key="8">
    <source>
        <dbReference type="Proteomes" id="UP000040088"/>
    </source>
</evidence>
<sequence precursor="true">MNKNRIMVACLLVAASASAMAETPQPLNQQQPLEKIAPYPAAEKGMTRQVIFLDPQKDESRFKVELLIGKTLEVDCNRHMLGGQLETRTLSGWGFDYLVMDKISEPASTMMACPDNSRHPQFIAANLGDAAMQRYNSRLPIVVYVPQGVDVKYRIWEAGKEVRNAQVK</sequence>
<dbReference type="Gene3D" id="2.60.40.550">
    <property type="entry name" value="Ecotin"/>
    <property type="match status" value="1"/>
</dbReference>
<name>A0A0T9UI22_YERAE</name>
<evidence type="ECO:0000256" key="3">
    <source>
        <dbReference type="ARBA" id="ARBA00022729"/>
    </source>
</evidence>
<gene>
    <name evidence="5 7" type="primary">eco</name>
    <name evidence="6" type="ORF">ACZ76_15710</name>
    <name evidence="7" type="ORF">ERS008460_02847</name>
</gene>
<evidence type="ECO:0000256" key="5">
    <source>
        <dbReference type="HAMAP-Rule" id="MF_00706"/>
    </source>
</evidence>
<dbReference type="SUPFAM" id="SSF49772">
    <property type="entry name" value="Ecotin, trypsin inhibitor"/>
    <property type="match status" value="1"/>
</dbReference>
<reference evidence="6 9" key="1">
    <citation type="journal article" date="2015" name="Genome Announc.">
        <title>De Novo Genome Sequence of Yersinia aleksiciae Y159T.</title>
        <authorList>
            <person name="Sprague L.D."/>
            <person name="Neubauer H."/>
        </authorList>
    </citation>
    <scope>NUCLEOTIDE SEQUENCE [LARGE SCALE GENOMIC DNA]</scope>
    <source>
        <strain evidence="6 9">159</strain>
    </source>
</reference>
<dbReference type="AlphaFoldDB" id="A0A0T9UI22"/>
<dbReference type="OrthoDB" id="997196at2"/>
<dbReference type="InterPro" id="IPR036198">
    <property type="entry name" value="Ecotin_sf"/>
</dbReference>
<dbReference type="CDD" id="cd00242">
    <property type="entry name" value="Ecotin"/>
    <property type="match status" value="1"/>
</dbReference>
<keyword evidence="4 5" id="KW-0722">Serine protease inhibitor</keyword>
<protein>
    <recommendedName>
        <fullName evidence="5">Ecotin</fullName>
    </recommendedName>
</protein>
<keyword evidence="3 5" id="KW-0732">Signal</keyword>
<keyword evidence="5" id="KW-0574">Periplasm</keyword>
<dbReference type="Proteomes" id="UP000069914">
    <property type="component" value="Chromosome"/>
</dbReference>
<keyword evidence="9" id="KW-1185">Reference proteome</keyword>
<dbReference type="PANTHER" id="PTHR35890:SF3">
    <property type="entry name" value="ECOTIN"/>
    <property type="match status" value="1"/>
</dbReference>
<dbReference type="NCBIfam" id="NF002987">
    <property type="entry name" value="PRK03719.1"/>
    <property type="match status" value="1"/>
</dbReference>
<feature type="site" description="Reactive bond" evidence="5">
    <location>
        <begin position="110"/>
        <end position="111"/>
    </location>
</feature>
<organism evidence="7 8">
    <name type="scientific">Yersinia aleksiciae</name>
    <dbReference type="NCBI Taxonomy" id="263819"/>
    <lineage>
        <taxon>Bacteria</taxon>
        <taxon>Pseudomonadati</taxon>
        <taxon>Pseudomonadota</taxon>
        <taxon>Gammaproteobacteria</taxon>
        <taxon>Enterobacterales</taxon>
        <taxon>Yersiniaceae</taxon>
        <taxon>Yersinia</taxon>
    </lineage>
</organism>
<accession>A0A0T9UI22</accession>
<dbReference type="Proteomes" id="UP000040088">
    <property type="component" value="Unassembled WGS sequence"/>
</dbReference>
<keyword evidence="2 5" id="KW-0646">Protease inhibitor</keyword>
<dbReference type="EMBL" id="CQEM01000013">
    <property type="protein sequence ID" value="CNL42997.1"/>
    <property type="molecule type" value="Genomic_DNA"/>
</dbReference>
<reference evidence="7" key="3">
    <citation type="submission" date="2015-03" db="EMBL/GenBank/DDBJ databases">
        <authorList>
            <person name="Murphy D."/>
        </authorList>
    </citation>
    <scope>NUCLEOTIDE SEQUENCE [LARGE SCALE GENOMIC DNA]</scope>
    <source>
        <strain evidence="7">IP27925</strain>
    </source>
</reference>
<evidence type="ECO:0000313" key="6">
    <source>
        <dbReference type="EMBL" id="AKP34863.1"/>
    </source>
</evidence>
<keyword evidence="5" id="KW-1015">Disulfide bond</keyword>
<dbReference type="InterPro" id="IPR005658">
    <property type="entry name" value="Prot_inh_ecotin"/>
</dbReference>
<feature type="chain" id="PRO_5008996541" description="Ecotin" evidence="5">
    <location>
        <begin position="22"/>
        <end position="168"/>
    </location>
</feature>
<evidence type="ECO:0000256" key="4">
    <source>
        <dbReference type="ARBA" id="ARBA00022900"/>
    </source>
</evidence>
<comment type="subunit">
    <text evidence="5">Homodimer.</text>
</comment>
<dbReference type="GO" id="GO:0004867">
    <property type="term" value="F:serine-type endopeptidase inhibitor activity"/>
    <property type="evidence" value="ECO:0007669"/>
    <property type="project" value="UniProtKB-UniRule"/>
</dbReference>
<reference evidence="8" key="2">
    <citation type="submission" date="2015-03" db="EMBL/GenBank/DDBJ databases">
        <authorList>
            <consortium name="Pathogen Informatics"/>
        </authorList>
    </citation>
    <scope>NUCLEOTIDE SEQUENCE [LARGE SCALE GENOMIC DNA]</scope>
    <source>
        <strain evidence="8">IP27925</strain>
    </source>
</reference>
<feature type="disulfide bond" evidence="5">
    <location>
        <begin position="76"/>
        <end position="113"/>
    </location>
</feature>
<dbReference type="InterPro" id="IPR023084">
    <property type="entry name" value="Prot_inh_ecotin_gammaproteobac"/>
</dbReference>
<feature type="signal peptide" evidence="5">
    <location>
        <begin position="1"/>
        <end position="21"/>
    </location>
</feature>
<dbReference type="KEGG" id="yak:ACZ76_15710"/>
<dbReference type="RefSeq" id="WP_048619761.1">
    <property type="nucleotide sequence ID" value="NZ_CABHQD010000150.1"/>
</dbReference>
<dbReference type="PANTHER" id="PTHR35890">
    <property type="match status" value="1"/>
</dbReference>
<comment type="subcellular location">
    <subcellularLocation>
        <location evidence="5">Periplasm</location>
    </subcellularLocation>
</comment>
<dbReference type="EMBL" id="CP011975">
    <property type="protein sequence ID" value="AKP34863.1"/>
    <property type="molecule type" value="Genomic_DNA"/>
</dbReference>
<dbReference type="GeneID" id="61903672"/>
<evidence type="ECO:0000313" key="9">
    <source>
        <dbReference type="Proteomes" id="UP000069914"/>
    </source>
</evidence>
<dbReference type="PIRSF" id="PIRSF006865">
    <property type="entry name" value="Prot_inh_ecotin"/>
    <property type="match status" value="1"/>
</dbReference>
<evidence type="ECO:0000256" key="1">
    <source>
        <dbReference type="ARBA" id="ARBA00010558"/>
    </source>
</evidence>
<comment type="function">
    <text evidence="5">General inhibitor of pancreatic serine proteases: inhibits chymotrypsin, trypsin, elastases, factor X, kallikrein as well as a variety of other proteases.</text>
</comment>
<dbReference type="HAMAP" id="MF_00706">
    <property type="entry name" value="Ecotin"/>
    <property type="match status" value="1"/>
</dbReference>
<dbReference type="GO" id="GO:0042597">
    <property type="term" value="C:periplasmic space"/>
    <property type="evidence" value="ECO:0007669"/>
    <property type="project" value="UniProtKB-SubCell"/>
</dbReference>
<evidence type="ECO:0000313" key="7">
    <source>
        <dbReference type="EMBL" id="CNL42997.1"/>
    </source>
</evidence>
<proteinExistence type="inferred from homology"/>
<comment type="similarity">
    <text evidence="1 5">Belongs to the protease inhibitor I11 (ecotin) family.</text>
</comment>
<dbReference type="Pfam" id="PF03974">
    <property type="entry name" value="Ecotin"/>
    <property type="match status" value="1"/>
</dbReference>